<proteinExistence type="inferred from homology"/>
<dbReference type="GO" id="GO:0006011">
    <property type="term" value="P:UDP-alpha-D-glucose metabolic process"/>
    <property type="evidence" value="ECO:0007669"/>
    <property type="project" value="InterPro"/>
</dbReference>
<dbReference type="PANTHER" id="PTHR43197">
    <property type="entry name" value="UTP--GLUCOSE-1-PHOSPHATE URIDYLYLTRANSFERASE"/>
    <property type="match status" value="1"/>
</dbReference>
<evidence type="ECO:0000256" key="4">
    <source>
        <dbReference type="ARBA" id="ARBA00022695"/>
    </source>
</evidence>
<dbReference type="EC" id="2.7.7.9" evidence="2"/>
<evidence type="ECO:0000259" key="6">
    <source>
        <dbReference type="Pfam" id="PF00483"/>
    </source>
</evidence>
<dbReference type="InterPro" id="IPR005771">
    <property type="entry name" value="GalU_uridylyltTrfase_bac/arc"/>
</dbReference>
<sequence>MAEITKAILPIAGLGTRYLPVSKAIPKELLPLVDKPLVQYAVEEAKASGITEIIFVVNSNRKFIEDYFKRSLKLEKTLEERRQEHLLKLLKRIEELGEGMRFSFVSDKSLGDGHAILQAKKLVADEPCLVMFPDDVVDSEVPCAKQLCQVFKTAQKPVLALYELGEEQVFAYGVARVEKIAKRFYKLKELVEKPAPGLAPSNLVWLGRAIITPEVFNYLKKARPNKKGEIILSEALSQMLRDGTVVYGYEVEGKWLECGDKIGWLRSNLYLSLKHPEFGKTMAAFLKEEQLL</sequence>
<dbReference type="Proteomes" id="UP000034740">
    <property type="component" value="Unassembled WGS sequence"/>
</dbReference>
<evidence type="ECO:0000256" key="5">
    <source>
        <dbReference type="ARBA" id="ARBA00048128"/>
    </source>
</evidence>
<organism evidence="7 8">
    <name type="scientific">Candidatus Adlerbacteria bacterium GW2011_GWA1_54_10</name>
    <dbReference type="NCBI Taxonomy" id="1618605"/>
    <lineage>
        <taxon>Bacteria</taxon>
        <taxon>Candidatus Adleribacteriota</taxon>
    </lineage>
</organism>
<feature type="domain" description="Nucleotidyl transferase" evidence="6">
    <location>
        <begin position="7"/>
        <end position="260"/>
    </location>
</feature>
<dbReference type="InterPro" id="IPR005835">
    <property type="entry name" value="NTP_transferase_dom"/>
</dbReference>
<dbReference type="PANTHER" id="PTHR43197:SF1">
    <property type="entry name" value="UTP--GLUCOSE-1-PHOSPHATE URIDYLYLTRANSFERASE"/>
    <property type="match status" value="1"/>
</dbReference>
<dbReference type="EMBL" id="LCRO01000011">
    <property type="protein sequence ID" value="KKW35317.1"/>
    <property type="molecule type" value="Genomic_DNA"/>
</dbReference>
<keyword evidence="3 7" id="KW-0808">Transferase</keyword>
<dbReference type="AlphaFoldDB" id="A0A0G2A380"/>
<dbReference type="SUPFAM" id="SSF53448">
    <property type="entry name" value="Nucleotide-diphospho-sugar transferases"/>
    <property type="match status" value="1"/>
</dbReference>
<keyword evidence="4 7" id="KW-0548">Nucleotidyltransferase</keyword>
<gene>
    <name evidence="7" type="ORF">UY83_C0011G0008</name>
</gene>
<dbReference type="InterPro" id="IPR029044">
    <property type="entry name" value="Nucleotide-diphossugar_trans"/>
</dbReference>
<comment type="caution">
    <text evidence="7">The sequence shown here is derived from an EMBL/GenBank/DDBJ whole genome shotgun (WGS) entry which is preliminary data.</text>
</comment>
<dbReference type="GO" id="GO:0003983">
    <property type="term" value="F:UTP:glucose-1-phosphate uridylyltransferase activity"/>
    <property type="evidence" value="ECO:0007669"/>
    <property type="project" value="UniProtKB-EC"/>
</dbReference>
<evidence type="ECO:0000256" key="3">
    <source>
        <dbReference type="ARBA" id="ARBA00022679"/>
    </source>
</evidence>
<comment type="catalytic activity">
    <reaction evidence="5">
        <text>alpha-D-glucose 1-phosphate + UTP + H(+) = UDP-alpha-D-glucose + diphosphate</text>
        <dbReference type="Rhea" id="RHEA:19889"/>
        <dbReference type="ChEBI" id="CHEBI:15378"/>
        <dbReference type="ChEBI" id="CHEBI:33019"/>
        <dbReference type="ChEBI" id="CHEBI:46398"/>
        <dbReference type="ChEBI" id="CHEBI:58601"/>
        <dbReference type="ChEBI" id="CHEBI:58885"/>
        <dbReference type="EC" id="2.7.7.9"/>
    </reaction>
</comment>
<evidence type="ECO:0000256" key="2">
    <source>
        <dbReference type="ARBA" id="ARBA00012415"/>
    </source>
</evidence>
<reference evidence="7 8" key="1">
    <citation type="journal article" date="2015" name="Nature">
        <title>rRNA introns, odd ribosomes, and small enigmatic genomes across a large radiation of phyla.</title>
        <authorList>
            <person name="Brown C.T."/>
            <person name="Hug L.A."/>
            <person name="Thomas B.C."/>
            <person name="Sharon I."/>
            <person name="Castelle C.J."/>
            <person name="Singh A."/>
            <person name="Wilkins M.J."/>
            <person name="Williams K.H."/>
            <person name="Banfield J.F."/>
        </authorList>
    </citation>
    <scope>NUCLEOTIDE SEQUENCE [LARGE SCALE GENOMIC DNA]</scope>
</reference>
<dbReference type="Pfam" id="PF00483">
    <property type="entry name" value="NTP_transferase"/>
    <property type="match status" value="1"/>
</dbReference>
<dbReference type="Gene3D" id="3.90.550.10">
    <property type="entry name" value="Spore Coat Polysaccharide Biosynthesis Protein SpsA, Chain A"/>
    <property type="match status" value="1"/>
</dbReference>
<protein>
    <recommendedName>
        <fullName evidence="2">UTP--glucose-1-phosphate uridylyltransferase</fullName>
        <ecNumber evidence="2">2.7.7.9</ecNumber>
    </recommendedName>
</protein>
<comment type="similarity">
    <text evidence="1">Belongs to the UDPGP type 2 family.</text>
</comment>
<evidence type="ECO:0000313" key="8">
    <source>
        <dbReference type="Proteomes" id="UP000034740"/>
    </source>
</evidence>
<name>A0A0G2A380_9BACT</name>
<evidence type="ECO:0000313" key="7">
    <source>
        <dbReference type="EMBL" id="KKW35317.1"/>
    </source>
</evidence>
<accession>A0A0G2A380</accession>
<evidence type="ECO:0000256" key="1">
    <source>
        <dbReference type="ARBA" id="ARBA00006890"/>
    </source>
</evidence>